<dbReference type="PANTHER" id="PTHR40261">
    <property type="match status" value="1"/>
</dbReference>
<dbReference type="SUPFAM" id="SSF50022">
    <property type="entry name" value="ISP domain"/>
    <property type="match status" value="1"/>
</dbReference>
<dbReference type="PROSITE" id="PS51296">
    <property type="entry name" value="RIESKE"/>
    <property type="match status" value="1"/>
</dbReference>
<dbReference type="EMBL" id="CP060711">
    <property type="protein sequence ID" value="QNN45793.1"/>
    <property type="molecule type" value="Genomic_DNA"/>
</dbReference>
<keyword evidence="3" id="KW-0408">Iron</keyword>
<dbReference type="Proteomes" id="UP000515977">
    <property type="component" value="Chromosome"/>
</dbReference>
<dbReference type="GO" id="GO:0051537">
    <property type="term" value="F:2 iron, 2 sulfur cluster binding"/>
    <property type="evidence" value="ECO:0007669"/>
    <property type="project" value="UniProtKB-KW"/>
</dbReference>
<dbReference type="AlphaFoldDB" id="A0A7G9QR18"/>
<evidence type="ECO:0000256" key="1">
    <source>
        <dbReference type="ARBA" id="ARBA00022714"/>
    </source>
</evidence>
<evidence type="ECO:0000256" key="2">
    <source>
        <dbReference type="ARBA" id="ARBA00022723"/>
    </source>
</evidence>
<name>A0A7G9QR18_9GAMM</name>
<evidence type="ECO:0000256" key="4">
    <source>
        <dbReference type="ARBA" id="ARBA00023014"/>
    </source>
</evidence>
<keyword evidence="7" id="KW-1185">Reference proteome</keyword>
<dbReference type="Pfam" id="PF00355">
    <property type="entry name" value="Rieske"/>
    <property type="match status" value="1"/>
</dbReference>
<sequence>MRRSIGRTGGAVVSSSLNPAAAALAPLDALPPDGLHECEAGIDGETESLILYRAPDGAVRAWLNVCPHAGRRLDFAPGKFLRSKTGELVCAVHGATFELGNGDCVAGPCRGDCLRAVPVHVADGQVWLDAAVPASG</sequence>
<organism evidence="6 7">
    <name type="scientific">Thermomonas brevis</name>
    <dbReference type="NCBI Taxonomy" id="215691"/>
    <lineage>
        <taxon>Bacteria</taxon>
        <taxon>Pseudomonadati</taxon>
        <taxon>Pseudomonadota</taxon>
        <taxon>Gammaproteobacteria</taxon>
        <taxon>Lysobacterales</taxon>
        <taxon>Lysobacteraceae</taxon>
        <taxon>Thermomonas</taxon>
    </lineage>
</organism>
<dbReference type="PANTHER" id="PTHR40261:SF1">
    <property type="entry name" value="RIESKE DOMAIN-CONTAINING PROTEIN"/>
    <property type="match status" value="1"/>
</dbReference>
<keyword evidence="1" id="KW-0001">2Fe-2S</keyword>
<proteinExistence type="predicted"/>
<dbReference type="InterPro" id="IPR017941">
    <property type="entry name" value="Rieske_2Fe-2S"/>
</dbReference>
<evidence type="ECO:0000259" key="5">
    <source>
        <dbReference type="PROSITE" id="PS51296"/>
    </source>
</evidence>
<dbReference type="Gene3D" id="2.102.10.10">
    <property type="entry name" value="Rieske [2Fe-2S] iron-sulphur domain"/>
    <property type="match status" value="1"/>
</dbReference>
<dbReference type="KEGG" id="tbv:H9L17_11375"/>
<accession>A0A7G9QR18</accession>
<keyword evidence="2" id="KW-0479">Metal-binding</keyword>
<evidence type="ECO:0000313" key="6">
    <source>
        <dbReference type="EMBL" id="QNN45793.1"/>
    </source>
</evidence>
<gene>
    <name evidence="6" type="ORF">H9L17_11375</name>
</gene>
<protein>
    <submittedName>
        <fullName evidence="6">Rieske 2Fe-2S domain-containing protein</fullName>
    </submittedName>
</protein>
<dbReference type="GO" id="GO:0046872">
    <property type="term" value="F:metal ion binding"/>
    <property type="evidence" value="ECO:0007669"/>
    <property type="project" value="UniProtKB-KW"/>
</dbReference>
<keyword evidence="4" id="KW-0411">Iron-sulfur</keyword>
<feature type="domain" description="Rieske" evidence="5">
    <location>
        <begin position="32"/>
        <end position="128"/>
    </location>
</feature>
<dbReference type="InterPro" id="IPR036922">
    <property type="entry name" value="Rieske_2Fe-2S_sf"/>
</dbReference>
<reference evidence="6 7" key="1">
    <citation type="submission" date="2020-08" db="EMBL/GenBank/DDBJ databases">
        <title>Genome sequence of Thermomonas brevis KACC 16975T.</title>
        <authorList>
            <person name="Hyun D.-W."/>
            <person name="Bae J.-W."/>
        </authorList>
    </citation>
    <scope>NUCLEOTIDE SEQUENCE [LARGE SCALE GENOMIC DNA]</scope>
    <source>
        <strain evidence="6 7">KACC 16975</strain>
    </source>
</reference>
<evidence type="ECO:0000256" key="3">
    <source>
        <dbReference type="ARBA" id="ARBA00023004"/>
    </source>
</evidence>
<evidence type="ECO:0000313" key="7">
    <source>
        <dbReference type="Proteomes" id="UP000515977"/>
    </source>
</evidence>